<dbReference type="PANTHER" id="PTHR14920:SF0">
    <property type="entry name" value="WD REPEAT DOMAIN 19"/>
    <property type="match status" value="1"/>
</dbReference>
<dbReference type="PANTHER" id="PTHR14920">
    <property type="entry name" value="OSMOTIC AVOIDANCE ABNORMAL PROTEIN 1/WD REPEAT MEMBRANE PROTEIN"/>
    <property type="match status" value="1"/>
</dbReference>
<comment type="caution">
    <text evidence="1">The sequence shown here is derived from an EMBL/GenBank/DDBJ whole genome shotgun (WGS) entry which is preliminary data.</text>
</comment>
<evidence type="ECO:0000313" key="2">
    <source>
        <dbReference type="Proteomes" id="UP000664859"/>
    </source>
</evidence>
<evidence type="ECO:0000313" key="1">
    <source>
        <dbReference type="EMBL" id="KAG5174967.1"/>
    </source>
</evidence>
<dbReference type="GO" id="GO:0005929">
    <property type="term" value="C:cilium"/>
    <property type="evidence" value="ECO:0007669"/>
    <property type="project" value="TreeGrafter"/>
</dbReference>
<proteinExistence type="predicted"/>
<name>A0A835YJF5_9STRA</name>
<organism evidence="1 2">
    <name type="scientific">Tribonema minus</name>
    <dbReference type="NCBI Taxonomy" id="303371"/>
    <lineage>
        <taxon>Eukaryota</taxon>
        <taxon>Sar</taxon>
        <taxon>Stramenopiles</taxon>
        <taxon>Ochrophyta</taxon>
        <taxon>PX clade</taxon>
        <taxon>Xanthophyceae</taxon>
        <taxon>Tribonematales</taxon>
        <taxon>Tribonemataceae</taxon>
        <taxon>Tribonema</taxon>
    </lineage>
</organism>
<accession>A0A835YJF5</accession>
<dbReference type="EMBL" id="JAFCMP010000556">
    <property type="protein sequence ID" value="KAG5174967.1"/>
    <property type="molecule type" value="Genomic_DNA"/>
</dbReference>
<dbReference type="InterPro" id="IPR040379">
    <property type="entry name" value="WDR19/dyf-2"/>
</dbReference>
<sequence>MRARYCSSSWQKLRRCRNSTALQLSPSLIKASLQLAWCAPTPPLLLPAAVRHALLSCVLAAAPPPPQPERAFAIVRTTASAAGAETVSRYRTAAGSWGGAIKFLLMAQRADQAFELTCAHRQMAAFIGARARGGGSGGGGGGDAAAAPAVATWRRRWRRGGGGGTAAARRKSRRGRARARDYMLMHTLINYLMGETDDVFKDPNRIYRLYLALSNYQQAATGKTAIIFARSSSDLDPDQTVTKLSPTLTLTAHARTTEGPRHVWYTARRTPSSTKVRRLEDQRMRVPQALRHPFLLLHSYTLANLKRLARRGEHEGAARMLLRVARSASRFPAHTVAALTSQVPRVRERAAGAPAHCHTNCHTHAPPHTHTHSAAHCQAHCHTNYHAYAPPHTHTHSAAHCQAHCHTNYHAYAPPHTHTHSAAHCQAHCHTNCHANGHAHAPPHTHTHTHGVAHCKAHCHTNCHALTHTHIAAHSEADHGAHVKAYHCNADKHTNHCKAD</sequence>
<reference evidence="1" key="1">
    <citation type="submission" date="2021-02" db="EMBL/GenBank/DDBJ databases">
        <title>First Annotated Genome of the Yellow-green Alga Tribonema minus.</title>
        <authorList>
            <person name="Mahan K.M."/>
        </authorList>
    </citation>
    <scope>NUCLEOTIDE SEQUENCE</scope>
    <source>
        <strain evidence="1">UTEX B ZZ1240</strain>
    </source>
</reference>
<dbReference type="GO" id="GO:0060271">
    <property type="term" value="P:cilium assembly"/>
    <property type="evidence" value="ECO:0007669"/>
    <property type="project" value="TreeGrafter"/>
</dbReference>
<dbReference type="Proteomes" id="UP000664859">
    <property type="component" value="Unassembled WGS sequence"/>
</dbReference>
<gene>
    <name evidence="1" type="ORF">JKP88DRAFT_250490</name>
</gene>
<dbReference type="AlphaFoldDB" id="A0A835YJF5"/>
<protein>
    <submittedName>
        <fullName evidence="1">Uncharacterized protein</fullName>
    </submittedName>
</protein>
<dbReference type="GO" id="GO:0030991">
    <property type="term" value="C:intraciliary transport particle A"/>
    <property type="evidence" value="ECO:0007669"/>
    <property type="project" value="TreeGrafter"/>
</dbReference>
<dbReference type="GO" id="GO:0035721">
    <property type="term" value="P:intraciliary retrograde transport"/>
    <property type="evidence" value="ECO:0007669"/>
    <property type="project" value="InterPro"/>
</dbReference>
<dbReference type="OrthoDB" id="10250638at2759"/>
<keyword evidence="2" id="KW-1185">Reference proteome</keyword>